<dbReference type="InterPro" id="IPR017853">
    <property type="entry name" value="GH"/>
</dbReference>
<protein>
    <submittedName>
        <fullName evidence="5">Alpha-amlyase</fullName>
    </submittedName>
</protein>
<dbReference type="Gene3D" id="3.20.20.80">
    <property type="entry name" value="Glycosidases"/>
    <property type="match status" value="1"/>
</dbReference>
<keyword evidence="6" id="KW-1185">Reference proteome</keyword>
<evidence type="ECO:0000256" key="2">
    <source>
        <dbReference type="ARBA" id="ARBA00023295"/>
    </source>
</evidence>
<gene>
    <name evidence="5" type="ORF">DXX94_15545</name>
</gene>
<dbReference type="SUPFAM" id="SSF81296">
    <property type="entry name" value="E set domains"/>
    <property type="match status" value="1"/>
</dbReference>
<dbReference type="InterPro" id="IPR006047">
    <property type="entry name" value="GH13_cat_dom"/>
</dbReference>
<dbReference type="SUPFAM" id="SSF51445">
    <property type="entry name" value="(Trans)glycosidases"/>
    <property type="match status" value="1"/>
</dbReference>
<dbReference type="AlphaFoldDB" id="A0A3E0U5M2"/>
<comment type="caution">
    <text evidence="5">The sequence shown here is derived from an EMBL/GenBank/DDBJ whole genome shotgun (WGS) entry which is preliminary data.</text>
</comment>
<evidence type="ECO:0000259" key="4">
    <source>
        <dbReference type="SMART" id="SM00642"/>
    </source>
</evidence>
<reference evidence="6" key="1">
    <citation type="submission" date="2018-08" db="EMBL/GenBank/DDBJ databases">
        <title>Thalassotalea euphylliae genome.</title>
        <authorList>
            <person name="Summers S."/>
            <person name="Rice S.A."/>
            <person name="Freckelton M.L."/>
            <person name="Nedved B.T."/>
            <person name="Hadfield M.G."/>
        </authorList>
    </citation>
    <scope>NUCLEOTIDE SEQUENCE [LARGE SCALE GENOMIC DNA]</scope>
    <source>
        <strain evidence="6">H3</strain>
    </source>
</reference>
<dbReference type="Pfam" id="PF00128">
    <property type="entry name" value="Alpha-amylase"/>
    <property type="match status" value="1"/>
</dbReference>
<dbReference type="GO" id="GO:0016829">
    <property type="term" value="F:lyase activity"/>
    <property type="evidence" value="ECO:0007669"/>
    <property type="project" value="UniProtKB-KW"/>
</dbReference>
<dbReference type="RefSeq" id="WP_116017292.1">
    <property type="nucleotide sequence ID" value="NZ_QUOT01000001.1"/>
</dbReference>
<keyword evidence="3" id="KW-0732">Signal</keyword>
<evidence type="ECO:0000256" key="1">
    <source>
        <dbReference type="ARBA" id="ARBA00022801"/>
    </source>
</evidence>
<keyword evidence="5" id="KW-0456">Lyase</keyword>
<accession>A0A3E0U5M2</accession>
<keyword evidence="2" id="KW-0326">Glycosidase</keyword>
<dbReference type="InterPro" id="IPR014756">
    <property type="entry name" value="Ig_E-set"/>
</dbReference>
<dbReference type="Pfam" id="PF09087">
    <property type="entry name" value="Cyc-maltodext_N"/>
    <property type="match status" value="1"/>
</dbReference>
<dbReference type="InterPro" id="IPR019492">
    <property type="entry name" value="Cyclo-malto-dextrinase_C"/>
</dbReference>
<feature type="chain" id="PRO_5017836847" evidence="3">
    <location>
        <begin position="35"/>
        <end position="651"/>
    </location>
</feature>
<dbReference type="InterPro" id="IPR013780">
    <property type="entry name" value="Glyco_hydro_b"/>
</dbReference>
<dbReference type="PANTHER" id="PTHR10357:SF210">
    <property type="entry name" value="MALTODEXTRIN GLUCOSIDASE"/>
    <property type="match status" value="1"/>
</dbReference>
<dbReference type="Pfam" id="PF10438">
    <property type="entry name" value="Cyc-maltodext_C"/>
    <property type="match status" value="1"/>
</dbReference>
<dbReference type="InterPro" id="IPR015171">
    <property type="entry name" value="Cyc-maltodext_N"/>
</dbReference>
<dbReference type="GO" id="GO:0005975">
    <property type="term" value="P:carbohydrate metabolic process"/>
    <property type="evidence" value="ECO:0007669"/>
    <property type="project" value="InterPro"/>
</dbReference>
<dbReference type="Gene3D" id="2.60.40.10">
    <property type="entry name" value="Immunoglobulins"/>
    <property type="match status" value="1"/>
</dbReference>
<sequence length="651" mass="73881">MQKTFFNKLATKTAGKSLTAIAAVLLTHSSLVSAAAASELASTAVAASKTDNVNVSYQIKHLEPSSWWVDMKSPALQLLVHGDNISELTPQIKADKVVIKQINKVANPNYLFVDVIIREGTKPHRFNIDFLQDNEVVISHPYQLKARNKTSAADISFSAKDVIYLVTPDRFANGNPNNDQVPQLLERKNRTAPGGRHGGDLQGIINHLNYIEDMGYTQIWLNPVVENNQQEYSYHGYSATDFYQIDARFGDNALYKKLATEAQKRGIGLIIDVVLNHSGSGHWWHNDLPTEDWYNNQGKVYVGTNHKREALHDPYAVNADKQLFSDGWFVPTMPDLNQRNSYLANYLIQNTLWWIEYANLSGIRVDTYSYPDKAFLTQWTKRVTDEYPNINIVGEEWSTNPAIVAYWQKGANTHDGYQSYLPSVMDFPMQDLLVKALTNKESWNTGLNQLYQVLANDFLYAAPEDLVIFPDNHDMSRIFTQLNEDYELFKIAMTYLMTTRGIPQVFYGTEILMANPGTTNHGVIRTDFPGGWQGDDVSGFTGKGLTSTQKKAQEFMRKLMNWRKNTPTIHHGELRHYAPESGVYVYFRYDELNKYMVVINKNASEVTLAMEKYSELLGKAKSLIPVLNNKPIAIQENMLMPAKTATIFQVR</sequence>
<keyword evidence="1" id="KW-0378">Hydrolase</keyword>
<dbReference type="CDD" id="cd11340">
    <property type="entry name" value="AmyAc_bac_CMD_like_3"/>
    <property type="match status" value="1"/>
</dbReference>
<evidence type="ECO:0000313" key="6">
    <source>
        <dbReference type="Proteomes" id="UP000256899"/>
    </source>
</evidence>
<dbReference type="PANTHER" id="PTHR10357">
    <property type="entry name" value="ALPHA-AMYLASE FAMILY MEMBER"/>
    <property type="match status" value="1"/>
</dbReference>
<organism evidence="5 6">
    <name type="scientific">Thalassotalea euphylliae</name>
    <dbReference type="NCBI Taxonomy" id="1655234"/>
    <lineage>
        <taxon>Bacteria</taxon>
        <taxon>Pseudomonadati</taxon>
        <taxon>Pseudomonadota</taxon>
        <taxon>Gammaproteobacteria</taxon>
        <taxon>Alteromonadales</taxon>
        <taxon>Colwelliaceae</taxon>
        <taxon>Thalassotalea</taxon>
    </lineage>
</organism>
<dbReference type="SUPFAM" id="SSF51011">
    <property type="entry name" value="Glycosyl hydrolase domain"/>
    <property type="match status" value="1"/>
</dbReference>
<evidence type="ECO:0000313" key="5">
    <source>
        <dbReference type="EMBL" id="REL32014.1"/>
    </source>
</evidence>
<dbReference type="Proteomes" id="UP000256899">
    <property type="component" value="Unassembled WGS sequence"/>
</dbReference>
<feature type="domain" description="Glycosyl hydrolase family 13 catalytic" evidence="4">
    <location>
        <begin position="165"/>
        <end position="563"/>
    </location>
</feature>
<feature type="signal peptide" evidence="3">
    <location>
        <begin position="1"/>
        <end position="34"/>
    </location>
</feature>
<proteinExistence type="predicted"/>
<evidence type="ECO:0000256" key="3">
    <source>
        <dbReference type="SAM" id="SignalP"/>
    </source>
</evidence>
<dbReference type="EMBL" id="QUOT01000001">
    <property type="protein sequence ID" value="REL32014.1"/>
    <property type="molecule type" value="Genomic_DNA"/>
</dbReference>
<dbReference type="SMART" id="SM00642">
    <property type="entry name" value="Aamy"/>
    <property type="match status" value="1"/>
</dbReference>
<name>A0A3E0U5M2_9GAMM</name>
<dbReference type="InterPro" id="IPR013783">
    <property type="entry name" value="Ig-like_fold"/>
</dbReference>
<dbReference type="Gene3D" id="2.60.40.1180">
    <property type="entry name" value="Golgi alpha-mannosidase II"/>
    <property type="match status" value="1"/>
</dbReference>
<dbReference type="GO" id="GO:0016798">
    <property type="term" value="F:hydrolase activity, acting on glycosyl bonds"/>
    <property type="evidence" value="ECO:0007669"/>
    <property type="project" value="UniProtKB-KW"/>
</dbReference>